<sequence>MPELGEAVAGGIVKDPKIKYILAAIEKVTFASGINIFDVQAGGAEVALPPSGTPHWGGGKTYPAVYVRQGGAGETKELKVKVKWNQKDCDGSAKLKGSSTDGKIVIEGDFNISGEKGDAEVSCKFTKKPDLVANYGKGVGIQWTVEAGGETAVAPGGGPLQLFFVDGKPRPIGWSYKKHYLRVIDWSTAWAAGKSGSAAVFNALWDKFSDGSAARVPHATGFSYWKTGSPVQDLKTLITPGGPVLKKGWSCRAIAHLFMECMALHGMKCLEVIPETPGGTLMFLVQNWEIKPSPIPNWEQWPDVYYAGSWVHIDKPPLNIAASTSLKKKVIASGPVAPGGDPPTASTKDLIEIDLKKKPGVPAQGQPKAPLGFSNHWIVEAGGSLYDTSYGAKHANDIIKYGQSAVAGWMVGRLEDEYKGGFLWLKKKKSSAWLCRALAKYNLVRNNGNQN</sequence>
<dbReference type="EMBL" id="VTOW01000003">
    <property type="protein sequence ID" value="NKE72406.1"/>
    <property type="molecule type" value="Genomic_DNA"/>
</dbReference>
<comment type="caution">
    <text evidence="1">The sequence shown here is derived from an EMBL/GenBank/DDBJ whole genome shotgun (WGS) entry which is preliminary data.</text>
</comment>
<accession>A0A7X6DS61</accession>
<protein>
    <submittedName>
        <fullName evidence="1">Uncharacterized protein</fullName>
    </submittedName>
</protein>
<reference evidence="1 2" key="1">
    <citation type="journal article" date="2020" name="Nature">
        <title>Bacterial chemolithoautotrophy via manganese oxidation.</title>
        <authorList>
            <person name="Yu H."/>
            <person name="Leadbetter J.R."/>
        </authorList>
    </citation>
    <scope>NUCLEOTIDE SEQUENCE [LARGE SCALE GENOMIC DNA]</scope>
    <source>
        <strain evidence="1 2">Mn-1</strain>
    </source>
</reference>
<dbReference type="AlphaFoldDB" id="A0A7X6DS61"/>
<evidence type="ECO:0000313" key="2">
    <source>
        <dbReference type="Proteomes" id="UP000534783"/>
    </source>
</evidence>
<evidence type="ECO:0000313" key="1">
    <source>
        <dbReference type="EMBL" id="NKE72406.1"/>
    </source>
</evidence>
<keyword evidence="2" id="KW-1185">Reference proteome</keyword>
<dbReference type="Proteomes" id="UP000534783">
    <property type="component" value="Unassembled WGS sequence"/>
</dbReference>
<name>A0A7X6DS61_9BACT</name>
<gene>
    <name evidence="1" type="ORF">MNODULE_16770</name>
</gene>
<dbReference type="RefSeq" id="WP_168062004.1">
    <property type="nucleotide sequence ID" value="NZ_VTOW01000003.1"/>
</dbReference>
<organism evidence="1 2">
    <name type="scientific">Candidatus Manganitrophus noduliformans</name>
    <dbReference type="NCBI Taxonomy" id="2606439"/>
    <lineage>
        <taxon>Bacteria</taxon>
        <taxon>Pseudomonadati</taxon>
        <taxon>Nitrospirota</taxon>
        <taxon>Nitrospiria</taxon>
        <taxon>Candidatus Troglogloeales</taxon>
        <taxon>Candidatus Manganitrophaceae</taxon>
        <taxon>Candidatus Manganitrophus</taxon>
    </lineage>
</organism>
<proteinExistence type="predicted"/>